<dbReference type="InterPro" id="IPR050583">
    <property type="entry name" value="Mycobacterial_A85_antigen"/>
</dbReference>
<dbReference type="GO" id="GO:0005506">
    <property type="term" value="F:iron ion binding"/>
    <property type="evidence" value="ECO:0007669"/>
    <property type="project" value="InterPro"/>
</dbReference>
<feature type="domain" description="Enterochelin esterase N-terminal" evidence="5">
    <location>
        <begin position="52"/>
        <end position="161"/>
    </location>
</feature>
<dbReference type="PANTHER" id="PTHR48098:SF3">
    <property type="entry name" value="IRON(III) ENTEROBACTIN ESTERASE"/>
    <property type="match status" value="1"/>
</dbReference>
<dbReference type="InterPro" id="IPR000801">
    <property type="entry name" value="Esterase-like"/>
</dbReference>
<protein>
    <submittedName>
        <fullName evidence="6">Enterochelin esterase</fullName>
    </submittedName>
</protein>
<evidence type="ECO:0000259" key="5">
    <source>
        <dbReference type="Pfam" id="PF11806"/>
    </source>
</evidence>
<reference evidence="6 7" key="1">
    <citation type="submission" date="2018-07" db="EMBL/GenBank/DDBJ databases">
        <title>Genome sequence of Rhodococcus rhodnii ATCC 35071 from Rhodnius prolixus.</title>
        <authorList>
            <person name="Patel V."/>
            <person name="Vogel K.J."/>
        </authorList>
    </citation>
    <scope>NUCLEOTIDE SEQUENCE [LARGE SCALE GENOMIC DNA]</scope>
    <source>
        <strain evidence="6 7">ATCC 35071</strain>
    </source>
</reference>
<evidence type="ECO:0000313" key="7">
    <source>
        <dbReference type="Proteomes" id="UP000471120"/>
    </source>
</evidence>
<dbReference type="InterPro" id="IPR013783">
    <property type="entry name" value="Ig-like_fold"/>
</dbReference>
<proteinExistence type="inferred from homology"/>
<keyword evidence="2" id="KW-0963">Cytoplasm</keyword>
<dbReference type="InterPro" id="IPR014756">
    <property type="entry name" value="Ig_E-set"/>
</dbReference>
<dbReference type="Proteomes" id="UP000471120">
    <property type="component" value="Unassembled WGS sequence"/>
</dbReference>
<dbReference type="GO" id="GO:0006826">
    <property type="term" value="P:iron ion transport"/>
    <property type="evidence" value="ECO:0007669"/>
    <property type="project" value="InterPro"/>
</dbReference>
<dbReference type="SUPFAM" id="SSF53474">
    <property type="entry name" value="alpha/beta-Hydrolases"/>
    <property type="match status" value="1"/>
</dbReference>
<evidence type="ECO:0000256" key="1">
    <source>
        <dbReference type="ARBA" id="ARBA00004496"/>
    </source>
</evidence>
<evidence type="ECO:0000256" key="2">
    <source>
        <dbReference type="ARBA" id="ARBA00022490"/>
    </source>
</evidence>
<dbReference type="InterPro" id="IPR029058">
    <property type="entry name" value="AB_hydrolase_fold"/>
</dbReference>
<dbReference type="GO" id="GO:0005737">
    <property type="term" value="C:cytoplasm"/>
    <property type="evidence" value="ECO:0007669"/>
    <property type="project" value="UniProtKB-SubCell"/>
</dbReference>
<evidence type="ECO:0000256" key="3">
    <source>
        <dbReference type="ARBA" id="ARBA00022801"/>
    </source>
</evidence>
<comment type="subcellular location">
    <subcellularLocation>
        <location evidence="1">Cytoplasm</location>
    </subcellularLocation>
</comment>
<dbReference type="Pfam" id="PF11806">
    <property type="entry name" value="Enterochelin_N"/>
    <property type="match status" value="1"/>
</dbReference>
<keyword evidence="3" id="KW-0378">Hydrolase</keyword>
<dbReference type="Gene3D" id="3.40.50.1820">
    <property type="entry name" value="alpha/beta hydrolase"/>
    <property type="match status" value="1"/>
</dbReference>
<dbReference type="InterPro" id="IPR021764">
    <property type="entry name" value="Enterochelin_esterase_N"/>
</dbReference>
<dbReference type="NCBIfam" id="NF007758">
    <property type="entry name" value="PRK10439.1"/>
    <property type="match status" value="1"/>
</dbReference>
<dbReference type="Gene3D" id="2.60.40.10">
    <property type="entry name" value="Immunoglobulins"/>
    <property type="match status" value="1"/>
</dbReference>
<dbReference type="GO" id="GO:0008849">
    <property type="term" value="F:enterochelin esterase activity"/>
    <property type="evidence" value="ECO:0007669"/>
    <property type="project" value="InterPro"/>
</dbReference>
<comment type="caution">
    <text evidence="6">The sequence shown here is derived from an EMBL/GenBank/DDBJ whole genome shotgun (WGS) entry which is preliminary data.</text>
</comment>
<gene>
    <name evidence="6" type="ORF">DW322_03010</name>
</gene>
<name>A0A6P2CA23_9NOCA</name>
<accession>A0A6P2CA23</accession>
<evidence type="ECO:0000256" key="4">
    <source>
        <dbReference type="ARBA" id="ARBA00024201"/>
    </source>
</evidence>
<dbReference type="GO" id="GO:0005975">
    <property type="term" value="P:carbohydrate metabolic process"/>
    <property type="evidence" value="ECO:0007669"/>
    <property type="project" value="UniProtKB-ARBA"/>
</dbReference>
<comment type="similarity">
    <text evidence="4">Belongs to the Fes family.</text>
</comment>
<organism evidence="6 7">
    <name type="scientific">Rhodococcus rhodnii</name>
    <dbReference type="NCBI Taxonomy" id="38312"/>
    <lineage>
        <taxon>Bacteria</taxon>
        <taxon>Bacillati</taxon>
        <taxon>Actinomycetota</taxon>
        <taxon>Actinomycetes</taxon>
        <taxon>Mycobacteriales</taxon>
        <taxon>Nocardiaceae</taxon>
        <taxon>Rhodococcus</taxon>
    </lineage>
</organism>
<dbReference type="Pfam" id="PF00756">
    <property type="entry name" value="Esterase"/>
    <property type="match status" value="1"/>
</dbReference>
<dbReference type="PANTHER" id="PTHR48098">
    <property type="entry name" value="ENTEROCHELIN ESTERASE-RELATED"/>
    <property type="match status" value="1"/>
</dbReference>
<dbReference type="AlphaFoldDB" id="A0A6P2CA23"/>
<evidence type="ECO:0000313" key="6">
    <source>
        <dbReference type="EMBL" id="TXG89395.1"/>
    </source>
</evidence>
<sequence>MRRRTPGPVRRILHSPLLRSGGPDAVLRELARSGGPLVETVDDQLPGHVTATFCWVDGESAAVYLDANGITDRARLDRSALAREPGSSLWHLSLEVPGDWAGQYRFLPRRSVLTAPAEPDWRWWRAVLADARPDPFGAEELPGEWPSSRAVMPCAPPDEWWSRRRARGRLTSGVRTVAGRERDVWVYETPGERRGPIVVVLDGRTWALDHPLMPGFDAVAERTGVAPVAVMIDSLDTETRRRDLGCNDEFVSAAAELVRDVAAESDVAPEGAIVAGCSLGGLTASYAALTRPDVFGGAVSMSGSYWWPDDGVGPSVQETIAPGSARFVVECGSLEWMLVQSNREVAGLLRTAGREVHHREFRGGHDPAQWRERLLAGVAMLLGPADGTLPLP</sequence>
<dbReference type="EMBL" id="QRCM01000001">
    <property type="protein sequence ID" value="TXG89395.1"/>
    <property type="molecule type" value="Genomic_DNA"/>
</dbReference>
<dbReference type="SUPFAM" id="SSF81296">
    <property type="entry name" value="E set domains"/>
    <property type="match status" value="1"/>
</dbReference>